<dbReference type="Gene3D" id="2.40.50.140">
    <property type="entry name" value="Nucleic acid-binding proteins"/>
    <property type="match status" value="1"/>
</dbReference>
<keyword evidence="1" id="KW-0240">DNA-directed RNA polymerase</keyword>
<comment type="caution">
    <text evidence="2">The sequence shown here is derived from an EMBL/GenBank/DDBJ whole genome shotgun (WGS) entry which is preliminary data.</text>
</comment>
<protein>
    <recommendedName>
        <fullName evidence="1">DNA-directed RNA polymerase subunit</fullName>
    </recommendedName>
</protein>
<dbReference type="SUPFAM" id="SSF50249">
    <property type="entry name" value="Nucleic acid-binding proteins"/>
    <property type="match status" value="1"/>
</dbReference>
<dbReference type="Proteomes" id="UP001279734">
    <property type="component" value="Unassembled WGS sequence"/>
</dbReference>
<keyword evidence="1" id="KW-0539">Nucleus</keyword>
<proteinExistence type="predicted"/>
<dbReference type="GO" id="GO:0006352">
    <property type="term" value="P:DNA-templated transcription initiation"/>
    <property type="evidence" value="ECO:0007669"/>
    <property type="project" value="UniProtKB-UniRule"/>
</dbReference>
<evidence type="ECO:0000313" key="3">
    <source>
        <dbReference type="Proteomes" id="UP001279734"/>
    </source>
</evidence>
<sequence length="152" mass="17317">MHQKHQRYGLFSCHNKSEIHKQREEAHNSWKGIPFTVACTCRTFMPCPGEIMNGVVYRVHSLGVFLRCGPVGLIYLAARKMADYRYHPLKNPVFLNPGLSRIEVGVVVRFAVFAVRWVEQREDHSREFMVLASLEGDCLGPVSLTGTDELDL</sequence>
<dbReference type="EMBL" id="BSYO01000036">
    <property type="protein sequence ID" value="GMH29233.1"/>
    <property type="molecule type" value="Genomic_DNA"/>
</dbReference>
<reference evidence="2" key="1">
    <citation type="submission" date="2023-05" db="EMBL/GenBank/DDBJ databases">
        <title>Nepenthes gracilis genome sequencing.</title>
        <authorList>
            <person name="Fukushima K."/>
        </authorList>
    </citation>
    <scope>NUCLEOTIDE SEQUENCE</scope>
    <source>
        <strain evidence="2">SING2019-196</strain>
    </source>
</reference>
<dbReference type="InterPro" id="IPR045113">
    <property type="entry name" value="Rpb7-like"/>
</dbReference>
<name>A0AAD3Y4U2_NEPGR</name>
<evidence type="ECO:0000313" key="2">
    <source>
        <dbReference type="EMBL" id="GMH29233.1"/>
    </source>
</evidence>
<dbReference type="AlphaFoldDB" id="A0AAD3Y4U2"/>
<dbReference type="GO" id="GO:0000428">
    <property type="term" value="C:DNA-directed RNA polymerase complex"/>
    <property type="evidence" value="ECO:0007669"/>
    <property type="project" value="UniProtKB-KW"/>
</dbReference>
<gene>
    <name evidence="2" type="ORF">Nepgr_031076</name>
</gene>
<dbReference type="GO" id="GO:0003727">
    <property type="term" value="F:single-stranded RNA binding"/>
    <property type="evidence" value="ECO:0007669"/>
    <property type="project" value="TreeGrafter"/>
</dbReference>
<accession>A0AAD3Y4U2</accession>
<dbReference type="PANTHER" id="PTHR12709:SF6">
    <property type="entry name" value="DNA-DIRECTED RNA POLYMERASE SUBUNIT 7-LIKE PROTEIN"/>
    <property type="match status" value="1"/>
</dbReference>
<dbReference type="PANTHER" id="PTHR12709">
    <property type="entry name" value="DNA-DIRECTED RNA POLYMERASE II, III"/>
    <property type="match status" value="1"/>
</dbReference>
<comment type="subcellular location">
    <subcellularLocation>
        <location evidence="1">Nucleus</location>
    </subcellularLocation>
</comment>
<keyword evidence="3" id="KW-1185">Reference proteome</keyword>
<organism evidence="2 3">
    <name type="scientific">Nepenthes gracilis</name>
    <name type="common">Slender pitcher plant</name>
    <dbReference type="NCBI Taxonomy" id="150966"/>
    <lineage>
        <taxon>Eukaryota</taxon>
        <taxon>Viridiplantae</taxon>
        <taxon>Streptophyta</taxon>
        <taxon>Embryophyta</taxon>
        <taxon>Tracheophyta</taxon>
        <taxon>Spermatophyta</taxon>
        <taxon>Magnoliopsida</taxon>
        <taxon>eudicotyledons</taxon>
        <taxon>Gunneridae</taxon>
        <taxon>Pentapetalae</taxon>
        <taxon>Caryophyllales</taxon>
        <taxon>Nepenthaceae</taxon>
        <taxon>Nepenthes</taxon>
    </lineage>
</organism>
<dbReference type="InterPro" id="IPR012340">
    <property type="entry name" value="NA-bd_OB-fold"/>
</dbReference>
<keyword evidence="1" id="KW-0804">Transcription</keyword>
<dbReference type="GO" id="GO:0003697">
    <property type="term" value="F:single-stranded DNA binding"/>
    <property type="evidence" value="ECO:0007669"/>
    <property type="project" value="TreeGrafter"/>
</dbReference>
<evidence type="ECO:0000256" key="1">
    <source>
        <dbReference type="RuleBase" id="RU369086"/>
    </source>
</evidence>
<comment type="function">
    <text evidence="1">DNA-dependent RNA polymerase which catalyzes the transcription of DNA into RNA using the four ribonucleoside triphosphates as substrates.</text>
</comment>
<dbReference type="GO" id="GO:0005634">
    <property type="term" value="C:nucleus"/>
    <property type="evidence" value="ECO:0007669"/>
    <property type="project" value="UniProtKB-SubCell"/>
</dbReference>